<accession>A0A6F8Y6D8</accession>
<dbReference type="Pfam" id="PF20288">
    <property type="entry name" value="MC2"/>
    <property type="match status" value="1"/>
</dbReference>
<dbReference type="InterPro" id="IPR046904">
    <property type="entry name" value="ABC-3C_MC2"/>
</dbReference>
<organism evidence="1 2">
    <name type="scientific">Phytohabitans flavus</name>
    <dbReference type="NCBI Taxonomy" id="1076124"/>
    <lineage>
        <taxon>Bacteria</taxon>
        <taxon>Bacillati</taxon>
        <taxon>Actinomycetota</taxon>
        <taxon>Actinomycetes</taxon>
        <taxon>Micromonosporales</taxon>
        <taxon>Micromonosporaceae</taxon>
    </lineage>
</organism>
<name>A0A6F8Y6D8_9ACTN</name>
<dbReference type="KEGG" id="pfla:Pflav_080920"/>
<evidence type="ECO:0000313" key="1">
    <source>
        <dbReference type="EMBL" id="BCB81682.1"/>
    </source>
</evidence>
<dbReference type="EMBL" id="AP022870">
    <property type="protein sequence ID" value="BCB81682.1"/>
    <property type="molecule type" value="Genomic_DNA"/>
</dbReference>
<proteinExistence type="predicted"/>
<reference evidence="1 2" key="2">
    <citation type="submission" date="2020-03" db="EMBL/GenBank/DDBJ databases">
        <authorList>
            <person name="Ichikawa N."/>
            <person name="Kimura A."/>
            <person name="Kitahashi Y."/>
            <person name="Uohara A."/>
        </authorList>
    </citation>
    <scope>NUCLEOTIDE SEQUENCE [LARGE SCALE GENOMIC DNA]</scope>
    <source>
        <strain evidence="1 2">NBRC 107702</strain>
    </source>
</reference>
<keyword evidence="2" id="KW-1185">Reference proteome</keyword>
<dbReference type="AlphaFoldDB" id="A0A6F8Y6D8"/>
<dbReference type="Proteomes" id="UP000502508">
    <property type="component" value="Chromosome"/>
</dbReference>
<protein>
    <submittedName>
        <fullName evidence="1">Uncharacterized protein</fullName>
    </submittedName>
</protein>
<sequence>MSVEDNWRFRAACLTLLLDVVADVRPEGVDADRVALFDFLAANPLLLAREESDPDRTRLRLAGFDDRALSYSSVVQRYVTRRQRIPDDLAWLITYGLVTVVVDGRVRHRLTPTGQHVARSFMSMYARAYREAAVMVVNRLGRMPDRGLAEVMSQWMTARAQPRSLDFPRIGR</sequence>
<gene>
    <name evidence="1" type="ORF">Pflav_080920</name>
</gene>
<reference evidence="1 2" key="1">
    <citation type="submission" date="2020-03" db="EMBL/GenBank/DDBJ databases">
        <title>Whole genome shotgun sequence of Phytohabitans flavus NBRC 107702.</title>
        <authorList>
            <person name="Komaki H."/>
            <person name="Tamura T."/>
        </authorList>
    </citation>
    <scope>NUCLEOTIDE SEQUENCE [LARGE SCALE GENOMIC DNA]</scope>
    <source>
        <strain evidence="1 2">NBRC 107702</strain>
    </source>
</reference>
<evidence type="ECO:0000313" key="2">
    <source>
        <dbReference type="Proteomes" id="UP000502508"/>
    </source>
</evidence>
<dbReference type="RefSeq" id="WP_173041464.1">
    <property type="nucleotide sequence ID" value="NZ_AP022870.1"/>
</dbReference>